<feature type="signal peptide" evidence="1">
    <location>
        <begin position="1"/>
        <end position="25"/>
    </location>
</feature>
<dbReference type="Pfam" id="PF07589">
    <property type="entry name" value="PEP-CTERM"/>
    <property type="match status" value="1"/>
</dbReference>
<dbReference type="Gene3D" id="2.80.10.50">
    <property type="match status" value="1"/>
</dbReference>
<evidence type="ECO:0000313" key="4">
    <source>
        <dbReference type="Proteomes" id="UP000198814"/>
    </source>
</evidence>
<accession>A0A1H8N9L5</accession>
<proteinExistence type="predicted"/>
<protein>
    <submittedName>
        <fullName evidence="3">PEP-CTERM protein-sorting domain-containing protein</fullName>
    </submittedName>
</protein>
<dbReference type="AlphaFoldDB" id="A0A1H8N9L5"/>
<gene>
    <name evidence="3" type="ORF">SAMN05216333_10728</name>
</gene>
<dbReference type="Proteomes" id="UP000198814">
    <property type="component" value="Unassembled WGS sequence"/>
</dbReference>
<keyword evidence="1" id="KW-0732">Signal</keyword>
<evidence type="ECO:0000256" key="1">
    <source>
        <dbReference type="SAM" id="SignalP"/>
    </source>
</evidence>
<dbReference type="RefSeq" id="WP_090449270.1">
    <property type="nucleotide sequence ID" value="NZ_FNOE01000017.1"/>
</dbReference>
<dbReference type="SUPFAM" id="SSF75011">
    <property type="entry name" value="3-carboxy-cis,cis-mucoante lactonizing enzyme"/>
    <property type="match status" value="1"/>
</dbReference>
<evidence type="ECO:0000259" key="2">
    <source>
        <dbReference type="Pfam" id="PF07589"/>
    </source>
</evidence>
<keyword evidence="4" id="KW-1185">Reference proteome</keyword>
<dbReference type="STRING" id="42354.SAMN05216333_10728"/>
<dbReference type="InterPro" id="IPR013424">
    <property type="entry name" value="Ice-binding_C"/>
</dbReference>
<dbReference type="NCBIfam" id="NF038126">
    <property type="entry name" value="PEP_CTERM_FxDxF"/>
    <property type="match status" value="1"/>
</dbReference>
<dbReference type="EMBL" id="FODO01000007">
    <property type="protein sequence ID" value="SEO26257.1"/>
    <property type="molecule type" value="Genomic_DNA"/>
</dbReference>
<feature type="domain" description="Ice-binding protein C-terminal" evidence="2">
    <location>
        <begin position="317"/>
        <end position="341"/>
    </location>
</feature>
<evidence type="ECO:0000313" key="3">
    <source>
        <dbReference type="EMBL" id="SEO26257.1"/>
    </source>
</evidence>
<dbReference type="NCBIfam" id="TIGR02595">
    <property type="entry name" value="PEP_CTERM"/>
    <property type="match status" value="1"/>
</dbReference>
<reference evidence="4" key="1">
    <citation type="submission" date="2016-10" db="EMBL/GenBank/DDBJ databases">
        <authorList>
            <person name="Varghese N."/>
            <person name="Submissions S."/>
        </authorList>
    </citation>
    <scope>NUCLEOTIDE SEQUENCE [LARGE SCALE GENOMIC DNA]</scope>
    <source>
        <strain evidence="4">Nm76</strain>
    </source>
</reference>
<name>A0A1H8N9L5_9PROT</name>
<feature type="chain" id="PRO_5011531302" evidence="1">
    <location>
        <begin position="26"/>
        <end position="344"/>
    </location>
</feature>
<sequence>MKKKLVTSLSVIGSLALLWTGNALAVSFSTFVGGTGGSPIGFAYAGNKFVGSNYFNNQLYQTDLSGGNLLPFGAPLPISSGSIGEIYVSSSLGLGGFGSTDARDIFAGSEAAGNVYRFSNDGSTQSLFATGLNGDVRGIAFDPYGNYGFNMVVTTQTGNVYRVDSSGSATLLANVGADAEGLDFTPQAFGDIPAHTLVVVSEGTGRLTAISPDGTEKDLGLHFGTPEMLSFVPLNLGDSGNPLEGFYAADYPVNVIKAGASEFSAYKGDAVITDEGNHNMYHIFWDSAAGAFSTSVIGTFPNQPEDGIFLTAAILTPVPEPESYAMLLAGLGLLGFMARRRKIS</sequence>
<organism evidence="3 4">
    <name type="scientific">Nitrosomonas oligotropha</name>
    <dbReference type="NCBI Taxonomy" id="42354"/>
    <lineage>
        <taxon>Bacteria</taxon>
        <taxon>Pseudomonadati</taxon>
        <taxon>Pseudomonadota</taxon>
        <taxon>Betaproteobacteria</taxon>
        <taxon>Nitrosomonadales</taxon>
        <taxon>Nitrosomonadaceae</taxon>
        <taxon>Nitrosomonas</taxon>
    </lineage>
</organism>